<dbReference type="AlphaFoldDB" id="A0A8S3YUP5"/>
<comment type="caution">
    <text evidence="1">The sequence shown here is derived from an EMBL/GenBank/DDBJ whole genome shotgun (WGS) entry which is preliminary data.</text>
</comment>
<dbReference type="GO" id="GO:0007267">
    <property type="term" value="P:cell-cell signaling"/>
    <property type="evidence" value="ECO:0007669"/>
    <property type="project" value="TreeGrafter"/>
</dbReference>
<dbReference type="Proteomes" id="UP000678393">
    <property type="component" value="Unassembled WGS sequence"/>
</dbReference>
<keyword evidence="2" id="KW-1185">Reference proteome</keyword>
<evidence type="ECO:0000313" key="2">
    <source>
        <dbReference type="Proteomes" id="UP000678393"/>
    </source>
</evidence>
<dbReference type="PANTHER" id="PTHR13147:SF5">
    <property type="entry name" value="FOUR-JOINTED BOX PROTEIN 1"/>
    <property type="match status" value="1"/>
</dbReference>
<feature type="non-terminal residue" evidence="1">
    <location>
        <position position="1"/>
    </location>
</feature>
<sequence length="119" mass="13570">VSDEAADEWIKRSRSLEFNFVETASWNKCGRPKNAFAVHSDGGAVCVRYRSPNDRLLQGEVMSYWLARLLGLDNVPPAHLSITGSSQWEKLLHWFPELGWTKGNLVAIIMWIEEIDSRP</sequence>
<dbReference type="GO" id="GO:0005615">
    <property type="term" value="C:extracellular space"/>
    <property type="evidence" value="ECO:0007669"/>
    <property type="project" value="TreeGrafter"/>
</dbReference>
<dbReference type="InterPro" id="IPR024868">
    <property type="entry name" value="FJX1/FJ"/>
</dbReference>
<protein>
    <submittedName>
        <fullName evidence="1">Uncharacterized protein</fullName>
    </submittedName>
</protein>
<dbReference type="OrthoDB" id="10055077at2759"/>
<dbReference type="EMBL" id="CAJHNH020000637">
    <property type="protein sequence ID" value="CAG5118971.1"/>
    <property type="molecule type" value="Genomic_DNA"/>
</dbReference>
<name>A0A8S3YUP5_9EUPU</name>
<organism evidence="1 2">
    <name type="scientific">Candidula unifasciata</name>
    <dbReference type="NCBI Taxonomy" id="100452"/>
    <lineage>
        <taxon>Eukaryota</taxon>
        <taxon>Metazoa</taxon>
        <taxon>Spiralia</taxon>
        <taxon>Lophotrochozoa</taxon>
        <taxon>Mollusca</taxon>
        <taxon>Gastropoda</taxon>
        <taxon>Heterobranchia</taxon>
        <taxon>Euthyneura</taxon>
        <taxon>Panpulmonata</taxon>
        <taxon>Eupulmonata</taxon>
        <taxon>Stylommatophora</taxon>
        <taxon>Helicina</taxon>
        <taxon>Helicoidea</taxon>
        <taxon>Geomitridae</taxon>
        <taxon>Candidula</taxon>
    </lineage>
</organism>
<evidence type="ECO:0000313" key="1">
    <source>
        <dbReference type="EMBL" id="CAG5118971.1"/>
    </source>
</evidence>
<feature type="non-terminal residue" evidence="1">
    <location>
        <position position="119"/>
    </location>
</feature>
<reference evidence="1" key="1">
    <citation type="submission" date="2021-04" db="EMBL/GenBank/DDBJ databases">
        <authorList>
            <consortium name="Molecular Ecology Group"/>
        </authorList>
    </citation>
    <scope>NUCLEOTIDE SEQUENCE</scope>
</reference>
<accession>A0A8S3YUP5</accession>
<gene>
    <name evidence="1" type="ORF">CUNI_LOCUS4529</name>
</gene>
<proteinExistence type="predicted"/>
<dbReference type="PANTHER" id="PTHR13147">
    <property type="entry name" value="FOUR-JOINTED BOX PROTEIN 1"/>
    <property type="match status" value="1"/>
</dbReference>